<organism evidence="1 2">
    <name type="scientific">Hypericibacter adhaerens</name>
    <dbReference type="NCBI Taxonomy" id="2602016"/>
    <lineage>
        <taxon>Bacteria</taxon>
        <taxon>Pseudomonadati</taxon>
        <taxon>Pseudomonadota</taxon>
        <taxon>Alphaproteobacteria</taxon>
        <taxon>Rhodospirillales</taxon>
        <taxon>Dongiaceae</taxon>
        <taxon>Hypericibacter</taxon>
    </lineage>
</organism>
<proteinExistence type="predicted"/>
<dbReference type="KEGG" id="hadh:FRZ61_34230"/>
<evidence type="ECO:0000313" key="1">
    <source>
        <dbReference type="EMBL" id="QEX23485.1"/>
    </source>
</evidence>
<protein>
    <submittedName>
        <fullName evidence="1">Uncharacterized protein</fullName>
    </submittedName>
</protein>
<dbReference type="EMBL" id="CP042582">
    <property type="protein sequence ID" value="QEX23485.1"/>
    <property type="molecule type" value="Genomic_DNA"/>
</dbReference>
<gene>
    <name evidence="1" type="ORF">FRZ61_34230</name>
</gene>
<name>A0A5J6N3A3_9PROT</name>
<reference evidence="1 2" key="1">
    <citation type="submission" date="2019-08" db="EMBL/GenBank/DDBJ databases">
        <title>Hyperibacter terrae gen. nov., sp. nov. and Hyperibacter viscosus sp. nov., two new members in the family Rhodospirillaceae isolated from the rhizosphere of Hypericum perforatum.</title>
        <authorList>
            <person name="Noviana Z."/>
        </authorList>
    </citation>
    <scope>NUCLEOTIDE SEQUENCE [LARGE SCALE GENOMIC DNA]</scope>
    <source>
        <strain evidence="1 2">R5959</strain>
    </source>
</reference>
<evidence type="ECO:0000313" key="2">
    <source>
        <dbReference type="Proteomes" id="UP000325797"/>
    </source>
</evidence>
<keyword evidence="2" id="KW-1185">Reference proteome</keyword>
<accession>A0A5J6N3A3</accession>
<dbReference type="Proteomes" id="UP000325797">
    <property type="component" value="Chromosome"/>
</dbReference>
<sequence>MEDVNSWGRAEPAMTETMFAQIANQTLPIEVNSVSVSPNGMIEMRAEDSPVAFRFSFLGHEFSGQAYGAKKGDARLTIASDLLPLPYSIESRQRRQHALTLLQATRQLPHTRLVTGPNMSVRAVGELPIERPLTAGRLIGAIAVLLLELMPYLALVQEFLPAKPAAGRAA</sequence>
<dbReference type="AlphaFoldDB" id="A0A5J6N3A3"/>